<dbReference type="EMBL" id="CP053713">
    <property type="protein sequence ID" value="QKE93957.1"/>
    <property type="molecule type" value="Genomic_DNA"/>
</dbReference>
<name>A0A6M8I108_9PROT</name>
<dbReference type="AlphaFoldDB" id="A0A6M8I108"/>
<proteinExistence type="predicted"/>
<dbReference type="RefSeq" id="WP_171837219.1">
    <property type="nucleotide sequence ID" value="NZ_CP053713.1"/>
</dbReference>
<evidence type="ECO:0000313" key="1">
    <source>
        <dbReference type="EMBL" id="QKE93957.1"/>
    </source>
</evidence>
<dbReference type="KEGG" id="lck:HN018_27945"/>
<reference evidence="1 2" key="1">
    <citation type="journal article" date="2014" name="World J. Microbiol. Biotechnol.">
        <title>Biodiversity and physiological characteristics of Antarctic and Arctic lichens-associated bacteria.</title>
        <authorList>
            <person name="Lee Y.M."/>
            <person name="Kim E.H."/>
            <person name="Lee H.K."/>
            <person name="Hong S.G."/>
        </authorList>
    </citation>
    <scope>NUCLEOTIDE SEQUENCE [LARGE SCALE GENOMIC DNA]</scope>
    <source>
        <strain evidence="1 2">PAMC 26569</strain>
        <plasmid evidence="1">unnamed6</plasmid>
    </source>
</reference>
<gene>
    <name evidence="1" type="ORF">HN018_27945</name>
</gene>
<sequence length="68" mass="7533">MWKGDEAGFAVQVPTARSVCHGQKEWLRIVGSDGSHPDAAYAPQDPRYETLYKRLGINADNVQLTGIF</sequence>
<dbReference type="Proteomes" id="UP000500767">
    <property type="component" value="Plasmid unnamed6"/>
</dbReference>
<organism evidence="1 2">
    <name type="scientific">Lichenicola cladoniae</name>
    <dbReference type="NCBI Taxonomy" id="1484109"/>
    <lineage>
        <taxon>Bacteria</taxon>
        <taxon>Pseudomonadati</taxon>
        <taxon>Pseudomonadota</taxon>
        <taxon>Alphaproteobacteria</taxon>
        <taxon>Acetobacterales</taxon>
        <taxon>Acetobacteraceae</taxon>
        <taxon>Lichenicola</taxon>
    </lineage>
</organism>
<keyword evidence="1" id="KW-0614">Plasmid</keyword>
<geneLocation type="plasmid" evidence="1 2">
    <name>unnamed6</name>
</geneLocation>
<accession>A0A6M8I108</accession>
<protein>
    <submittedName>
        <fullName evidence="1">Uncharacterized protein</fullName>
    </submittedName>
</protein>
<keyword evidence="2" id="KW-1185">Reference proteome</keyword>
<evidence type="ECO:0000313" key="2">
    <source>
        <dbReference type="Proteomes" id="UP000500767"/>
    </source>
</evidence>